<gene>
    <name evidence="8" type="ORF">BU16DRAFT_617241</name>
</gene>
<evidence type="ECO:0000259" key="6">
    <source>
        <dbReference type="Pfam" id="PF09734"/>
    </source>
</evidence>
<organism evidence="8 9">
    <name type="scientific">Lophium mytilinum</name>
    <dbReference type="NCBI Taxonomy" id="390894"/>
    <lineage>
        <taxon>Eukaryota</taxon>
        <taxon>Fungi</taxon>
        <taxon>Dikarya</taxon>
        <taxon>Ascomycota</taxon>
        <taxon>Pezizomycotina</taxon>
        <taxon>Dothideomycetes</taxon>
        <taxon>Pleosporomycetidae</taxon>
        <taxon>Mytilinidiales</taxon>
        <taxon>Mytilinidiaceae</taxon>
        <taxon>Lophium</taxon>
    </lineage>
</organism>
<proteinExistence type="predicted"/>
<evidence type="ECO:0000313" key="9">
    <source>
        <dbReference type="Proteomes" id="UP000799750"/>
    </source>
</evidence>
<keyword evidence="2" id="KW-0238">DNA-binding</keyword>
<dbReference type="EMBL" id="MU004187">
    <property type="protein sequence ID" value="KAF2497230.1"/>
    <property type="molecule type" value="Genomic_DNA"/>
</dbReference>
<dbReference type="GO" id="GO:0001003">
    <property type="term" value="F:RNA polymerase III type 2 promoter sequence-specific DNA binding"/>
    <property type="evidence" value="ECO:0007669"/>
    <property type="project" value="TreeGrafter"/>
</dbReference>
<feature type="compositionally biased region" description="Acidic residues" evidence="5">
    <location>
        <begin position="605"/>
        <end position="621"/>
    </location>
</feature>
<feature type="domain" description="Transcription factor IIIC subunit 5 HTH" evidence="6">
    <location>
        <begin position="217"/>
        <end position="368"/>
    </location>
</feature>
<dbReference type="Pfam" id="PF09734">
    <property type="entry name" value="Tau95"/>
    <property type="match status" value="1"/>
</dbReference>
<feature type="region of interest" description="Disordered" evidence="5">
    <location>
        <begin position="111"/>
        <end position="134"/>
    </location>
</feature>
<dbReference type="InterPro" id="IPR042536">
    <property type="entry name" value="TFIIIC_tauA_Sfc1"/>
</dbReference>
<accession>A0A6A6QZS8</accession>
<feature type="domain" description="Transcription factor IIIC subunit Tfc1/Sfc1 triple barrel" evidence="7">
    <location>
        <begin position="39"/>
        <end position="177"/>
    </location>
</feature>
<dbReference type="Pfam" id="PF17682">
    <property type="entry name" value="Tau95_N"/>
    <property type="match status" value="1"/>
</dbReference>
<dbReference type="PANTHER" id="PTHR13230:SF5">
    <property type="entry name" value="GENERAL TRANSCRIPTION FACTOR 3C POLYPEPTIDE 5"/>
    <property type="match status" value="1"/>
</dbReference>
<dbReference type="GO" id="GO:0005634">
    <property type="term" value="C:nucleus"/>
    <property type="evidence" value="ECO:0007669"/>
    <property type="project" value="UniProtKB-SubCell"/>
</dbReference>
<dbReference type="InterPro" id="IPR040454">
    <property type="entry name" value="TF_IIIC_Tfc1/Sfc1"/>
</dbReference>
<evidence type="ECO:0000256" key="3">
    <source>
        <dbReference type="ARBA" id="ARBA00023163"/>
    </source>
</evidence>
<dbReference type="GO" id="GO:0000127">
    <property type="term" value="C:transcription factor TFIIIC complex"/>
    <property type="evidence" value="ECO:0007669"/>
    <property type="project" value="InterPro"/>
</dbReference>
<dbReference type="AlphaFoldDB" id="A0A6A6QZS8"/>
<evidence type="ECO:0000256" key="2">
    <source>
        <dbReference type="ARBA" id="ARBA00023125"/>
    </source>
</evidence>
<evidence type="ECO:0000259" key="7">
    <source>
        <dbReference type="Pfam" id="PF17682"/>
    </source>
</evidence>
<feature type="region of interest" description="Disordered" evidence="5">
    <location>
        <begin position="1"/>
        <end position="27"/>
    </location>
</feature>
<evidence type="ECO:0000256" key="4">
    <source>
        <dbReference type="ARBA" id="ARBA00023242"/>
    </source>
</evidence>
<dbReference type="Proteomes" id="UP000799750">
    <property type="component" value="Unassembled WGS sequence"/>
</dbReference>
<sequence length="621" mass="69907">MPHAHDLDAAMASPAPPAAPAATARRPAPYLPVPDQSVVLVEHPCIIKNIDKGIASLGGEVRLGQFLDSQSDTKIIAVSLRPDDRLAKPIPSVSAKTDNLLLKVTVPKLTGRKRKRKSSGPFLPPSEHEVNQMPQSQLVGAKRVCRSLEVNASKYRVDVVGHMNEVHRFRSLPDFQYAASRNHLMQKLRDFFLPVDPAKLRGATFDTSKLKLFPDIGPPARFSQTGIPFNYAYEQNRYITYAKDATGSGDVQVVAPQRRIPVNNLIIPTDSDSVPFETTLPSIPEDELPEDHQEFITLVREQFNKRPIISRHVLYNTLGWGNRDKIRLAVSYCAYRFKSGPWKDAVIKLGVDPRTDPQYRFYQTIMFQPFRNEEYKHWKYLTSETSPEALQRISRGHIFDGKNIVQTGHVFQVCDFTDPLLRRLLDTKNIRTTCSTHNHGWYHAGTWAKARIISREKGNIILDGDTVDDQLFERILEFPEHITTAIVHELREREKEEGRAISRRELKLIMSVRDLAYVPDRMEHIIRPKPSTEEDEITTRNIGALDGSLEDTELSSAEDVVDSENGEGTEIDEYDEYDEAESSQTESSEAISSGSSEGDSGSSEDITDEEGSESDDEASDA</sequence>
<feature type="compositionally biased region" description="Low complexity" evidence="5">
    <location>
        <begin position="582"/>
        <end position="604"/>
    </location>
</feature>
<name>A0A6A6QZS8_9PEZI</name>
<dbReference type="GO" id="GO:0006384">
    <property type="term" value="P:transcription initiation at RNA polymerase III promoter"/>
    <property type="evidence" value="ECO:0007669"/>
    <property type="project" value="InterPro"/>
</dbReference>
<protein>
    <recommendedName>
        <fullName evidence="10">RNA polymerase III transcription factor IIIC subunit</fullName>
    </recommendedName>
</protein>
<keyword evidence="3" id="KW-0804">Transcription</keyword>
<evidence type="ECO:0000313" key="8">
    <source>
        <dbReference type="EMBL" id="KAF2497230.1"/>
    </source>
</evidence>
<dbReference type="GO" id="GO:0001002">
    <property type="term" value="F:RNA polymerase III type 1 promoter sequence-specific DNA binding"/>
    <property type="evidence" value="ECO:0007669"/>
    <property type="project" value="TreeGrafter"/>
</dbReference>
<evidence type="ECO:0000256" key="5">
    <source>
        <dbReference type="SAM" id="MobiDB-lite"/>
    </source>
</evidence>
<feature type="compositionally biased region" description="Acidic residues" evidence="5">
    <location>
        <begin position="559"/>
        <end position="581"/>
    </location>
</feature>
<comment type="subcellular location">
    <subcellularLocation>
        <location evidence="1">Nucleus</location>
    </subcellularLocation>
</comment>
<dbReference type="Gene3D" id="3.30.200.160">
    <property type="entry name" value="TFIIIC, subcomplex tauA, subunit Sfc1, barrel domain"/>
    <property type="match status" value="1"/>
</dbReference>
<reference evidence="8" key="1">
    <citation type="journal article" date="2020" name="Stud. Mycol.">
        <title>101 Dothideomycetes genomes: a test case for predicting lifestyles and emergence of pathogens.</title>
        <authorList>
            <person name="Haridas S."/>
            <person name="Albert R."/>
            <person name="Binder M."/>
            <person name="Bloem J."/>
            <person name="Labutti K."/>
            <person name="Salamov A."/>
            <person name="Andreopoulos B."/>
            <person name="Baker S."/>
            <person name="Barry K."/>
            <person name="Bills G."/>
            <person name="Bluhm B."/>
            <person name="Cannon C."/>
            <person name="Castanera R."/>
            <person name="Culley D."/>
            <person name="Daum C."/>
            <person name="Ezra D."/>
            <person name="Gonzalez J."/>
            <person name="Henrissat B."/>
            <person name="Kuo A."/>
            <person name="Liang C."/>
            <person name="Lipzen A."/>
            <person name="Lutzoni F."/>
            <person name="Magnuson J."/>
            <person name="Mondo S."/>
            <person name="Nolan M."/>
            <person name="Ohm R."/>
            <person name="Pangilinan J."/>
            <person name="Park H.-J."/>
            <person name="Ramirez L."/>
            <person name="Alfaro M."/>
            <person name="Sun H."/>
            <person name="Tritt A."/>
            <person name="Yoshinaga Y."/>
            <person name="Zwiers L.-H."/>
            <person name="Turgeon B."/>
            <person name="Goodwin S."/>
            <person name="Spatafora J."/>
            <person name="Crous P."/>
            <person name="Grigoriev I."/>
        </authorList>
    </citation>
    <scope>NUCLEOTIDE SEQUENCE</scope>
    <source>
        <strain evidence="8">CBS 269.34</strain>
    </source>
</reference>
<keyword evidence="4" id="KW-0539">Nucleus</keyword>
<evidence type="ECO:0000256" key="1">
    <source>
        <dbReference type="ARBA" id="ARBA00004123"/>
    </source>
</evidence>
<keyword evidence="9" id="KW-1185">Reference proteome</keyword>
<dbReference type="PANTHER" id="PTHR13230">
    <property type="entry name" value="GENERAL TRANSCRIPTION FACTOR IIIC, POLYPEPTIDE 5"/>
    <property type="match status" value="1"/>
</dbReference>
<feature type="region of interest" description="Disordered" evidence="5">
    <location>
        <begin position="544"/>
        <end position="621"/>
    </location>
</feature>
<dbReference type="InterPro" id="IPR019136">
    <property type="entry name" value="TF_IIIC_su-5_HTH"/>
</dbReference>
<dbReference type="InterPro" id="IPR041499">
    <property type="entry name" value="Tfc1/Sfc1_N"/>
</dbReference>
<evidence type="ECO:0008006" key="10">
    <source>
        <dbReference type="Google" id="ProtNLM"/>
    </source>
</evidence>
<dbReference type="OrthoDB" id="5598268at2759"/>